<sequence>MQILRYYLYRLHNSDQAIRNEIVAALIGHGQHGQGQYEQGQQEQHAHEQYEQGQQGQGQHGQRGHGRVRSGGRGGSVQGN</sequence>
<protein>
    <submittedName>
        <fullName evidence="3">Candidate secreted effector</fullName>
    </submittedName>
</protein>
<dbReference type="WBParaSite" id="Minc3s00717g16485">
    <property type="protein sequence ID" value="Minc3s00717g16485"/>
    <property type="gene ID" value="Minc3s00717g16485"/>
</dbReference>
<evidence type="ECO:0000313" key="2">
    <source>
        <dbReference type="Proteomes" id="UP000887563"/>
    </source>
</evidence>
<dbReference type="AlphaFoldDB" id="A0A914LPC1"/>
<keyword evidence="2" id="KW-1185">Reference proteome</keyword>
<feature type="compositionally biased region" description="Low complexity" evidence="1">
    <location>
        <begin position="34"/>
        <end position="43"/>
    </location>
</feature>
<name>A0A914LPC1_MELIC</name>
<feature type="compositionally biased region" description="Gly residues" evidence="1">
    <location>
        <begin position="71"/>
        <end position="80"/>
    </location>
</feature>
<accession>A0A914LPC1</accession>
<dbReference type="Proteomes" id="UP000887563">
    <property type="component" value="Unplaced"/>
</dbReference>
<reference evidence="3" key="1">
    <citation type="submission" date="2022-11" db="UniProtKB">
        <authorList>
            <consortium name="WormBaseParasite"/>
        </authorList>
    </citation>
    <scope>IDENTIFICATION</scope>
</reference>
<proteinExistence type="predicted"/>
<feature type="region of interest" description="Disordered" evidence="1">
    <location>
        <begin position="30"/>
        <end position="80"/>
    </location>
</feature>
<evidence type="ECO:0000313" key="3">
    <source>
        <dbReference type="WBParaSite" id="Minc3s00717g16485"/>
    </source>
</evidence>
<organism evidence="2 3">
    <name type="scientific">Meloidogyne incognita</name>
    <name type="common">Southern root-knot nematode worm</name>
    <name type="synonym">Oxyuris incognita</name>
    <dbReference type="NCBI Taxonomy" id="6306"/>
    <lineage>
        <taxon>Eukaryota</taxon>
        <taxon>Metazoa</taxon>
        <taxon>Ecdysozoa</taxon>
        <taxon>Nematoda</taxon>
        <taxon>Chromadorea</taxon>
        <taxon>Rhabditida</taxon>
        <taxon>Tylenchina</taxon>
        <taxon>Tylenchomorpha</taxon>
        <taxon>Tylenchoidea</taxon>
        <taxon>Meloidogynidae</taxon>
        <taxon>Meloidogyninae</taxon>
        <taxon>Meloidogyne</taxon>
        <taxon>Meloidogyne incognita group</taxon>
    </lineage>
</organism>
<evidence type="ECO:0000256" key="1">
    <source>
        <dbReference type="SAM" id="MobiDB-lite"/>
    </source>
</evidence>